<protein>
    <submittedName>
        <fullName evidence="3">Uncharacterized protein</fullName>
    </submittedName>
</protein>
<name>A0ABW5VVM4_9MICO</name>
<reference evidence="4" key="1">
    <citation type="journal article" date="2019" name="Int. J. Syst. Evol. Microbiol.">
        <title>The Global Catalogue of Microorganisms (GCM) 10K type strain sequencing project: providing services to taxonomists for standard genome sequencing and annotation.</title>
        <authorList>
            <consortium name="The Broad Institute Genomics Platform"/>
            <consortium name="The Broad Institute Genome Sequencing Center for Infectious Disease"/>
            <person name="Wu L."/>
            <person name="Ma J."/>
        </authorList>
    </citation>
    <scope>NUCLEOTIDE SEQUENCE [LARGE SCALE GENOMIC DNA]</scope>
    <source>
        <strain evidence="4">CCM 7044</strain>
    </source>
</reference>
<feature type="chain" id="PRO_5046047997" evidence="2">
    <location>
        <begin position="25"/>
        <end position="422"/>
    </location>
</feature>
<evidence type="ECO:0000256" key="1">
    <source>
        <dbReference type="SAM" id="MobiDB-lite"/>
    </source>
</evidence>
<dbReference type="SUPFAM" id="SSF89372">
    <property type="entry name" value="Fucose-specific lectin"/>
    <property type="match status" value="1"/>
</dbReference>
<keyword evidence="4" id="KW-1185">Reference proteome</keyword>
<evidence type="ECO:0000313" key="4">
    <source>
        <dbReference type="Proteomes" id="UP001597479"/>
    </source>
</evidence>
<organism evidence="3 4">
    <name type="scientific">Promicromonospora vindobonensis</name>
    <dbReference type="NCBI Taxonomy" id="195748"/>
    <lineage>
        <taxon>Bacteria</taxon>
        <taxon>Bacillati</taxon>
        <taxon>Actinomycetota</taxon>
        <taxon>Actinomycetes</taxon>
        <taxon>Micrococcales</taxon>
        <taxon>Promicromonosporaceae</taxon>
        <taxon>Promicromonospora</taxon>
    </lineage>
</organism>
<feature type="region of interest" description="Disordered" evidence="1">
    <location>
        <begin position="213"/>
        <end position="233"/>
    </location>
</feature>
<evidence type="ECO:0000256" key="2">
    <source>
        <dbReference type="SAM" id="SignalP"/>
    </source>
</evidence>
<feature type="compositionally biased region" description="Polar residues" evidence="1">
    <location>
        <begin position="214"/>
        <end position="229"/>
    </location>
</feature>
<accession>A0ABW5VVM4</accession>
<keyword evidence="2" id="KW-0732">Signal</keyword>
<evidence type="ECO:0000313" key="3">
    <source>
        <dbReference type="EMBL" id="MFD2795346.1"/>
    </source>
</evidence>
<comment type="caution">
    <text evidence="3">The sequence shown here is derived from an EMBL/GenBank/DDBJ whole genome shotgun (WGS) entry which is preliminary data.</text>
</comment>
<dbReference type="RefSeq" id="WP_377185339.1">
    <property type="nucleotide sequence ID" value="NZ_JBHUOG010000002.1"/>
</dbReference>
<sequence>MRRWITGVLATAIVVAGAPLQAQAAPGDPAPAWPLQRSDGAWSVAVAQSGRVFTLAHPAPDVPGSISLNTSYNGTWPTPTQLPEVGGVVRAGFGPYGIVVSWSEWNDGSHLVSREFINGQWTEPERIGEFLNTTSLDTNTDGDAVIVWRSPDGFMAGVHPRGGSWSTLPVTVAPQNAPLSAAINESGKVALVWSEGTNGTSRTVRRSVLRPGATTWTSPQTLGTISSHDGSPRIVTDGHGRETIVAGGKLWRQRTTNSTPAYAFTVGQYAEIAAGTDDTRVIWPYENGRYLSVRTRQFRERDATESWGPTTTAWAKSFPATVPAECRQQVNTGLGITPGGRSYVALGVVADAGSTLCANNKARLVTLDRKSTPLNDVAVGGYFNGSGFGVAVNARGPVAVDYQGDGADNGWGDTNSLKFFTR</sequence>
<gene>
    <name evidence="3" type="ORF">ACFS27_17435</name>
</gene>
<dbReference type="EMBL" id="JBHUOG010000002">
    <property type="protein sequence ID" value="MFD2795346.1"/>
    <property type="molecule type" value="Genomic_DNA"/>
</dbReference>
<dbReference type="Proteomes" id="UP001597479">
    <property type="component" value="Unassembled WGS sequence"/>
</dbReference>
<feature type="signal peptide" evidence="2">
    <location>
        <begin position="1"/>
        <end position="24"/>
    </location>
</feature>
<proteinExistence type="predicted"/>